<dbReference type="InterPro" id="IPR052163">
    <property type="entry name" value="DGC-Regulatory_Protein"/>
</dbReference>
<dbReference type="RefSeq" id="WP_160794946.1">
    <property type="nucleotide sequence ID" value="NZ_WRPA01000005.1"/>
</dbReference>
<dbReference type="CDD" id="cd01949">
    <property type="entry name" value="GGDEF"/>
    <property type="match status" value="1"/>
</dbReference>
<proteinExistence type="predicted"/>
<evidence type="ECO:0000259" key="1">
    <source>
        <dbReference type="PROSITE" id="PS50887"/>
    </source>
</evidence>
<dbReference type="InterPro" id="IPR035965">
    <property type="entry name" value="PAS-like_dom_sf"/>
</dbReference>
<sequence>MTDLEEALALLAAPCIDERFFQRALKALALVTQCRWAAFARPSTHRGKIEVVAFCDVKQTIPGFEFDLKGSPCEAIYQMRYPDTHLLYASDLQQRFPDFQLIKDLGAVSYQAELILGDEGNPLGHILVMDPLPQRENTKSREFFRLLAQRIGIEYKRLLMSRELSVHKEMIASTHHMMSFVGLDYRYHVVSKGYEHLLNCDASEIIGKHASEIHGEAVFENHIRPLLDRSFAGESINTQTRIHPPSVAEPQYLNVHHNPHQDENGQISGVIVSAHNITELQKAKEESEYLAFHDSLTQLPNRLALFNHFAKLLPKLPEQQADLAVLYLDLDDFKQINDNYNHQVGDKVLQRVAEILRTVCSNAEMVARIGGDEFIILHSFEAKDESDKRQLLNALSLSLNQKLEEGIRHEGEQLRLAASIGYHWVEPEQRDVSALICMADKSMYRNKRRKRLNQPCQ</sequence>
<dbReference type="NCBIfam" id="TIGR00229">
    <property type="entry name" value="sensory_box"/>
    <property type="match status" value="1"/>
</dbReference>
<dbReference type="InterPro" id="IPR000160">
    <property type="entry name" value="GGDEF_dom"/>
</dbReference>
<evidence type="ECO:0000313" key="3">
    <source>
        <dbReference type="Proteomes" id="UP000474778"/>
    </source>
</evidence>
<comment type="caution">
    <text evidence="2">The sequence shown here is derived from an EMBL/GenBank/DDBJ whole genome shotgun (WGS) entry which is preliminary data.</text>
</comment>
<dbReference type="SMART" id="SM00267">
    <property type="entry name" value="GGDEF"/>
    <property type="match status" value="1"/>
</dbReference>
<dbReference type="InterPro" id="IPR029787">
    <property type="entry name" value="Nucleotide_cyclase"/>
</dbReference>
<organism evidence="2 3">
    <name type="scientific">Shewanella insulae</name>
    <dbReference type="NCBI Taxonomy" id="2681496"/>
    <lineage>
        <taxon>Bacteria</taxon>
        <taxon>Pseudomonadati</taxon>
        <taxon>Pseudomonadota</taxon>
        <taxon>Gammaproteobacteria</taxon>
        <taxon>Alteromonadales</taxon>
        <taxon>Shewanellaceae</taxon>
        <taxon>Shewanella</taxon>
    </lineage>
</organism>
<evidence type="ECO:0000313" key="2">
    <source>
        <dbReference type="EMBL" id="MXR68553.1"/>
    </source>
</evidence>
<dbReference type="Gene3D" id="3.30.450.20">
    <property type="entry name" value="PAS domain"/>
    <property type="match status" value="1"/>
</dbReference>
<dbReference type="Proteomes" id="UP000474778">
    <property type="component" value="Unassembled WGS sequence"/>
</dbReference>
<dbReference type="PANTHER" id="PTHR46663">
    <property type="entry name" value="DIGUANYLATE CYCLASE DGCT-RELATED"/>
    <property type="match status" value="1"/>
</dbReference>
<dbReference type="InterPro" id="IPR000014">
    <property type="entry name" value="PAS"/>
</dbReference>
<accession>A0A6L7HWM7</accession>
<protein>
    <submittedName>
        <fullName evidence="2">Diguanylate cyclase</fullName>
    </submittedName>
</protein>
<name>A0A6L7HWM7_9GAMM</name>
<dbReference type="SUPFAM" id="SSF55785">
    <property type="entry name" value="PYP-like sensor domain (PAS domain)"/>
    <property type="match status" value="1"/>
</dbReference>
<reference evidence="2 3" key="1">
    <citation type="submission" date="2019-12" db="EMBL/GenBank/DDBJ databases">
        <title>Shewanella insulae sp. nov., isolated from a tidal flat.</title>
        <authorList>
            <person name="Yoon J.-H."/>
        </authorList>
    </citation>
    <scope>NUCLEOTIDE SEQUENCE [LARGE SCALE GENOMIC DNA]</scope>
    <source>
        <strain evidence="2 3">JBTF-M18</strain>
    </source>
</reference>
<dbReference type="Pfam" id="PF08448">
    <property type="entry name" value="PAS_4"/>
    <property type="match status" value="1"/>
</dbReference>
<dbReference type="PANTHER" id="PTHR46663:SF2">
    <property type="entry name" value="GGDEF DOMAIN-CONTAINING PROTEIN"/>
    <property type="match status" value="1"/>
</dbReference>
<gene>
    <name evidence="2" type="ORF">GNT65_07695</name>
</gene>
<dbReference type="SUPFAM" id="SSF55073">
    <property type="entry name" value="Nucleotide cyclase"/>
    <property type="match status" value="1"/>
</dbReference>
<dbReference type="EMBL" id="WRPA01000005">
    <property type="protein sequence ID" value="MXR68553.1"/>
    <property type="molecule type" value="Genomic_DNA"/>
</dbReference>
<dbReference type="PROSITE" id="PS50887">
    <property type="entry name" value="GGDEF"/>
    <property type="match status" value="1"/>
</dbReference>
<keyword evidence="3" id="KW-1185">Reference proteome</keyword>
<dbReference type="InterPro" id="IPR013656">
    <property type="entry name" value="PAS_4"/>
</dbReference>
<dbReference type="InterPro" id="IPR043128">
    <property type="entry name" value="Rev_trsase/Diguanyl_cyclase"/>
</dbReference>
<dbReference type="Pfam" id="PF00990">
    <property type="entry name" value="GGDEF"/>
    <property type="match status" value="1"/>
</dbReference>
<dbReference type="Gene3D" id="3.30.70.270">
    <property type="match status" value="1"/>
</dbReference>
<feature type="domain" description="GGDEF" evidence="1">
    <location>
        <begin position="321"/>
        <end position="457"/>
    </location>
</feature>
<dbReference type="SUPFAM" id="SSF55781">
    <property type="entry name" value="GAF domain-like"/>
    <property type="match status" value="1"/>
</dbReference>
<dbReference type="NCBIfam" id="TIGR00254">
    <property type="entry name" value="GGDEF"/>
    <property type="match status" value="1"/>
</dbReference>
<dbReference type="AlphaFoldDB" id="A0A6L7HWM7"/>